<dbReference type="Pfam" id="PF00149">
    <property type="entry name" value="Metallophos"/>
    <property type="match status" value="1"/>
</dbReference>
<dbReference type="InterPro" id="IPR029052">
    <property type="entry name" value="Metallo-depent_PP-like"/>
</dbReference>
<feature type="domain" description="Calcineurin-like phosphoesterase" evidence="1">
    <location>
        <begin position="6"/>
        <end position="100"/>
    </location>
</feature>
<dbReference type="EMBL" id="BARS01050536">
    <property type="protein sequence ID" value="GAG49328.1"/>
    <property type="molecule type" value="Genomic_DNA"/>
</dbReference>
<dbReference type="GO" id="GO:0016787">
    <property type="term" value="F:hydrolase activity"/>
    <property type="evidence" value="ECO:0007669"/>
    <property type="project" value="InterPro"/>
</dbReference>
<evidence type="ECO:0000259" key="1">
    <source>
        <dbReference type="Pfam" id="PF00149"/>
    </source>
</evidence>
<feature type="non-terminal residue" evidence="2">
    <location>
        <position position="114"/>
    </location>
</feature>
<dbReference type="SUPFAM" id="SSF56300">
    <property type="entry name" value="Metallo-dependent phosphatases"/>
    <property type="match status" value="1"/>
</dbReference>
<gene>
    <name evidence="2" type="ORF">S01H1_75430</name>
</gene>
<organism evidence="2">
    <name type="scientific">marine sediment metagenome</name>
    <dbReference type="NCBI Taxonomy" id="412755"/>
    <lineage>
        <taxon>unclassified sequences</taxon>
        <taxon>metagenomes</taxon>
        <taxon>ecological metagenomes</taxon>
    </lineage>
</organism>
<reference evidence="2" key="1">
    <citation type="journal article" date="2014" name="Front. Microbiol.">
        <title>High frequency of phylogenetically diverse reductive dehalogenase-homologous genes in deep subseafloor sedimentary metagenomes.</title>
        <authorList>
            <person name="Kawai M."/>
            <person name="Futagami T."/>
            <person name="Toyoda A."/>
            <person name="Takaki Y."/>
            <person name="Nishi S."/>
            <person name="Hori S."/>
            <person name="Arai W."/>
            <person name="Tsubouchi T."/>
            <person name="Morono Y."/>
            <person name="Uchiyama I."/>
            <person name="Ito T."/>
            <person name="Fujiyama A."/>
            <person name="Inagaki F."/>
            <person name="Takami H."/>
        </authorList>
    </citation>
    <scope>NUCLEOTIDE SEQUENCE</scope>
    <source>
        <strain evidence="2">Expedition CK06-06</strain>
    </source>
</reference>
<dbReference type="AlphaFoldDB" id="X0YLA4"/>
<accession>X0YLA4</accession>
<name>X0YLA4_9ZZZZ</name>
<comment type="caution">
    <text evidence="2">The sequence shown here is derived from an EMBL/GenBank/DDBJ whole genome shotgun (WGS) entry which is preliminary data.</text>
</comment>
<dbReference type="InterPro" id="IPR004843">
    <property type="entry name" value="Calcineurin-like_PHP"/>
</dbReference>
<dbReference type="Gene3D" id="3.60.21.10">
    <property type="match status" value="1"/>
</dbReference>
<proteinExistence type="predicted"/>
<protein>
    <recommendedName>
        <fullName evidence="1">Calcineurin-like phosphoesterase domain-containing protein</fullName>
    </recommendedName>
</protein>
<sequence>MANIVKIGFFSDTHYGGTDGTGKYEDAGYTKAKRAIDELINIHGVSALVYAGDMIYGAGGRFTDAGGDGKADQLYDLLSGNDPSLPFSIPYLFAVGNHDVDNFPAYTVDKDNVV</sequence>
<evidence type="ECO:0000313" key="2">
    <source>
        <dbReference type="EMBL" id="GAG49328.1"/>
    </source>
</evidence>